<gene>
    <name evidence="1" type="ORF">CVM52_04460</name>
</gene>
<keyword evidence="2" id="KW-1185">Reference proteome</keyword>
<dbReference type="AlphaFoldDB" id="A0A2M8J541"/>
<dbReference type="EMBL" id="PGTB01000007">
    <property type="protein sequence ID" value="PJE37888.1"/>
    <property type="molecule type" value="Genomic_DNA"/>
</dbReference>
<comment type="caution">
    <text evidence="1">The sequence shown here is derived from an EMBL/GenBank/DDBJ whole genome shotgun (WGS) entry which is preliminary data.</text>
</comment>
<dbReference type="RefSeq" id="WP_133119785.1">
    <property type="nucleotide sequence ID" value="NZ_PGTB01000007.1"/>
</dbReference>
<protein>
    <submittedName>
        <fullName evidence="1">Uncharacterized protein</fullName>
    </submittedName>
</protein>
<sequence length="115" mass="12744">MKDLIGEMARLWDLVQPAKKMNKYIPIAASLAPVLMVLSASDAGAAETYKVDYLEIEECEYDQVATVFSNGWVFVCEDYQYPYHYGSAVLIVDHHGYGGAKLCLSGSVCLKGRIE</sequence>
<evidence type="ECO:0000313" key="2">
    <source>
        <dbReference type="Proteomes" id="UP000231553"/>
    </source>
</evidence>
<reference evidence="1 2" key="1">
    <citation type="journal article" date="2018" name="Int. J. Syst. Evol. Microbiol.">
        <title>Pseudooceanicola lipolyticus sp. nov., a marine alphaproteobacterium, reclassification of Oceanicola flagellatus as Pseudooceanicola flagellatus comb. nov. and emended description of the genus Pseudooceanicola.</title>
        <authorList>
            <person name="Huang M.-M."/>
            <person name="Guo L.-L."/>
            <person name="Wu Y.-H."/>
            <person name="Lai Q.-L."/>
            <person name="Shao Z.-Z."/>
            <person name="Wang C.-S."/>
            <person name="Wu M."/>
            <person name="Xu X.-W."/>
        </authorList>
    </citation>
    <scope>NUCLEOTIDE SEQUENCE [LARGE SCALE GENOMIC DNA]</scope>
    <source>
        <strain evidence="1 2">157</strain>
    </source>
</reference>
<evidence type="ECO:0000313" key="1">
    <source>
        <dbReference type="EMBL" id="PJE37888.1"/>
    </source>
</evidence>
<dbReference type="Proteomes" id="UP000231553">
    <property type="component" value="Unassembled WGS sequence"/>
</dbReference>
<accession>A0A2M8J541</accession>
<organism evidence="1 2">
    <name type="scientific">Pseudooceanicola lipolyticus</name>
    <dbReference type="NCBI Taxonomy" id="2029104"/>
    <lineage>
        <taxon>Bacteria</taxon>
        <taxon>Pseudomonadati</taxon>
        <taxon>Pseudomonadota</taxon>
        <taxon>Alphaproteobacteria</taxon>
        <taxon>Rhodobacterales</taxon>
        <taxon>Paracoccaceae</taxon>
        <taxon>Pseudooceanicola</taxon>
    </lineage>
</organism>
<name>A0A2M8J541_9RHOB</name>
<proteinExistence type="predicted"/>